<evidence type="ECO:0000313" key="7">
    <source>
        <dbReference type="EMBL" id="OGI91583.1"/>
    </source>
</evidence>
<dbReference type="AlphaFoldDB" id="A0A1F6XBX2"/>
<evidence type="ECO:0000256" key="5">
    <source>
        <dbReference type="SAM" id="Phobius"/>
    </source>
</evidence>
<accession>A0A1F6XBX2</accession>
<dbReference type="InterPro" id="IPR047272">
    <property type="entry name" value="S49_SppA_C"/>
</dbReference>
<feature type="transmembrane region" description="Helical" evidence="5">
    <location>
        <begin position="12"/>
        <end position="31"/>
    </location>
</feature>
<keyword evidence="2" id="KW-0645">Protease</keyword>
<feature type="domain" description="Peptidase S49" evidence="6">
    <location>
        <begin position="125"/>
        <end position="275"/>
    </location>
</feature>
<comment type="caution">
    <text evidence="7">The sequence shown here is derived from an EMBL/GenBank/DDBJ whole genome shotgun (WGS) entry which is preliminary data.</text>
</comment>
<keyword evidence="3" id="KW-0378">Hydrolase</keyword>
<dbReference type="InterPro" id="IPR029045">
    <property type="entry name" value="ClpP/crotonase-like_dom_sf"/>
</dbReference>
<evidence type="ECO:0000313" key="8">
    <source>
        <dbReference type="Proteomes" id="UP000179381"/>
    </source>
</evidence>
<reference evidence="7 8" key="1">
    <citation type="journal article" date="2016" name="Nat. Commun.">
        <title>Thousands of microbial genomes shed light on interconnected biogeochemical processes in an aquifer system.</title>
        <authorList>
            <person name="Anantharaman K."/>
            <person name="Brown C.T."/>
            <person name="Hug L.A."/>
            <person name="Sharon I."/>
            <person name="Castelle C.J."/>
            <person name="Probst A.J."/>
            <person name="Thomas B.C."/>
            <person name="Singh A."/>
            <person name="Wilkins M.J."/>
            <person name="Karaoz U."/>
            <person name="Brodie E.L."/>
            <person name="Williams K.H."/>
            <person name="Hubbard S.S."/>
            <person name="Banfield J.F."/>
        </authorList>
    </citation>
    <scope>NUCLEOTIDE SEQUENCE [LARGE SCALE GENOMIC DNA]</scope>
</reference>
<dbReference type="EMBL" id="MFVH01000026">
    <property type="protein sequence ID" value="OGI91583.1"/>
    <property type="molecule type" value="Genomic_DNA"/>
</dbReference>
<evidence type="ECO:0000256" key="3">
    <source>
        <dbReference type="ARBA" id="ARBA00022801"/>
    </source>
</evidence>
<keyword evidence="5" id="KW-1133">Transmembrane helix</keyword>
<dbReference type="Gene3D" id="6.20.330.10">
    <property type="match status" value="1"/>
</dbReference>
<evidence type="ECO:0000259" key="6">
    <source>
        <dbReference type="Pfam" id="PF01343"/>
    </source>
</evidence>
<dbReference type="Pfam" id="PF01343">
    <property type="entry name" value="Peptidase_S49"/>
    <property type="match status" value="1"/>
</dbReference>
<proteinExistence type="inferred from homology"/>
<organism evidence="7 8">
    <name type="scientific">Candidatus Nomurabacteria bacterium RIFCSPLOWO2_01_FULL_46_18</name>
    <dbReference type="NCBI Taxonomy" id="1801783"/>
    <lineage>
        <taxon>Bacteria</taxon>
        <taxon>Candidatus Nomuraibacteriota</taxon>
    </lineage>
</organism>
<evidence type="ECO:0000256" key="2">
    <source>
        <dbReference type="ARBA" id="ARBA00022670"/>
    </source>
</evidence>
<dbReference type="SUPFAM" id="SSF52096">
    <property type="entry name" value="ClpP/crotonase"/>
    <property type="match status" value="1"/>
</dbReference>
<dbReference type="InterPro" id="IPR002142">
    <property type="entry name" value="Peptidase_S49"/>
</dbReference>
<comment type="similarity">
    <text evidence="1">Belongs to the peptidase S49 family.</text>
</comment>
<dbReference type="GO" id="GO:0006508">
    <property type="term" value="P:proteolysis"/>
    <property type="evidence" value="ECO:0007669"/>
    <property type="project" value="UniProtKB-KW"/>
</dbReference>
<evidence type="ECO:0000256" key="1">
    <source>
        <dbReference type="ARBA" id="ARBA00008683"/>
    </source>
</evidence>
<gene>
    <name evidence="7" type="ORF">A2933_02645</name>
</gene>
<dbReference type="PANTHER" id="PTHR42987:SF4">
    <property type="entry name" value="PROTEASE SOHB-RELATED"/>
    <property type="match status" value="1"/>
</dbReference>
<evidence type="ECO:0000256" key="4">
    <source>
        <dbReference type="ARBA" id="ARBA00022825"/>
    </source>
</evidence>
<dbReference type="Gene3D" id="3.90.226.10">
    <property type="entry name" value="2-enoyl-CoA Hydratase, Chain A, domain 1"/>
    <property type="match status" value="1"/>
</dbReference>
<name>A0A1F6XBX2_9BACT</name>
<sequence>MIRPIVHDIVRFVAIAVIGLATFWAGLWMWGNWNDEWSGFNAQFTASDGYCNIAVVPITGDITTLPYPEEDTEDPANQYPTAAVDDILYQLRLAESDPYIEGILVRIDSLGGTPVASEILADTLKASPLPVAALIREFGTSGGYLAATGADTIFASPLSDVGSIGITMSYLENVGKNTKDGLRYVQLSSAPFKDYGDPNKPLTAAERMLLERDLKIYHEEFVKQVAENRSMPVEEVTKLADGSSMPGALALENGLIDALGNQDSTRAWFAAEIGVSADDITFCE</sequence>
<dbReference type="GO" id="GO:0008236">
    <property type="term" value="F:serine-type peptidase activity"/>
    <property type="evidence" value="ECO:0007669"/>
    <property type="project" value="UniProtKB-KW"/>
</dbReference>
<keyword evidence="4" id="KW-0720">Serine protease</keyword>
<dbReference type="PANTHER" id="PTHR42987">
    <property type="entry name" value="PEPTIDASE S49"/>
    <property type="match status" value="1"/>
</dbReference>
<keyword evidence="5" id="KW-0812">Transmembrane</keyword>
<protein>
    <recommendedName>
        <fullName evidence="6">Peptidase S49 domain-containing protein</fullName>
    </recommendedName>
</protein>
<keyword evidence="5" id="KW-0472">Membrane</keyword>
<dbReference type="CDD" id="cd07023">
    <property type="entry name" value="S49_Sppa_N_C"/>
    <property type="match status" value="1"/>
</dbReference>
<dbReference type="Proteomes" id="UP000179381">
    <property type="component" value="Unassembled WGS sequence"/>
</dbReference>